<dbReference type="EMBL" id="CP012159">
    <property type="protein sequence ID" value="AKT38184.1"/>
    <property type="molecule type" value="Genomic_DNA"/>
</dbReference>
<reference evidence="2 3" key="1">
    <citation type="submission" date="2015-07" db="EMBL/GenBank/DDBJ databases">
        <title>Genome analysis of myxobacterium Chondromyces crocatus Cm c5 reveals a high potential for natural compound synthesis and the genetic basis for the loss of fruiting body formation.</title>
        <authorList>
            <person name="Zaburannyi N."/>
            <person name="Bunk B."/>
            <person name="Maier J."/>
            <person name="Overmann J."/>
            <person name="Mueller R."/>
        </authorList>
    </citation>
    <scope>NUCLEOTIDE SEQUENCE [LARGE SCALE GENOMIC DNA]</scope>
    <source>
        <strain evidence="2 3">Cm c5</strain>
    </source>
</reference>
<evidence type="ECO:0000313" key="2">
    <source>
        <dbReference type="EMBL" id="AKT38184.1"/>
    </source>
</evidence>
<name>A0A0K1EBG2_CHOCO</name>
<feature type="compositionally biased region" description="Acidic residues" evidence="1">
    <location>
        <begin position="179"/>
        <end position="188"/>
    </location>
</feature>
<feature type="compositionally biased region" description="Low complexity" evidence="1">
    <location>
        <begin position="169"/>
        <end position="178"/>
    </location>
</feature>
<keyword evidence="3" id="KW-1185">Reference proteome</keyword>
<dbReference type="RefSeq" id="WP_050430453.1">
    <property type="nucleotide sequence ID" value="NZ_CP012159.1"/>
</dbReference>
<protein>
    <submittedName>
        <fullName evidence="2">Uncharacterized protein</fullName>
    </submittedName>
</protein>
<dbReference type="OrthoDB" id="5530056at2"/>
<evidence type="ECO:0000256" key="1">
    <source>
        <dbReference type="SAM" id="MobiDB-lite"/>
    </source>
</evidence>
<dbReference type="AlphaFoldDB" id="A0A0K1EBG2"/>
<gene>
    <name evidence="2" type="ORF">CMC5_023270</name>
</gene>
<feature type="region of interest" description="Disordered" evidence="1">
    <location>
        <begin position="149"/>
        <end position="188"/>
    </location>
</feature>
<dbReference type="KEGG" id="ccro:CMC5_023270"/>
<organism evidence="2 3">
    <name type="scientific">Chondromyces crocatus</name>
    <dbReference type="NCBI Taxonomy" id="52"/>
    <lineage>
        <taxon>Bacteria</taxon>
        <taxon>Pseudomonadati</taxon>
        <taxon>Myxococcota</taxon>
        <taxon>Polyangia</taxon>
        <taxon>Polyangiales</taxon>
        <taxon>Polyangiaceae</taxon>
        <taxon>Chondromyces</taxon>
    </lineage>
</organism>
<sequence>MTTTLLVKQYAGELTLDLTDLQGSLVDLPSGGMRGLRREKPGWDRAEQELSTRLPLHAAELRVAPDLGTQISTLNTRLARVRAVKRTVEKLAEVAAETEAYLEDQREALVGLVVDSVRKAAKRTDPALMTAFEKTIRYHGQTGLLAAKTRRKNEAATAEEEEAGVPFKGGAALAAAPEGESEDEPQET</sequence>
<dbReference type="Proteomes" id="UP000067626">
    <property type="component" value="Chromosome"/>
</dbReference>
<evidence type="ECO:0000313" key="3">
    <source>
        <dbReference type="Proteomes" id="UP000067626"/>
    </source>
</evidence>
<accession>A0A0K1EBG2</accession>
<proteinExistence type="predicted"/>